<evidence type="ECO:0000313" key="1">
    <source>
        <dbReference type="EMBL" id="KLO07087.1"/>
    </source>
</evidence>
<organism evidence="1 2">
    <name type="scientific">Schizopora paradoxa</name>
    <dbReference type="NCBI Taxonomy" id="27342"/>
    <lineage>
        <taxon>Eukaryota</taxon>
        <taxon>Fungi</taxon>
        <taxon>Dikarya</taxon>
        <taxon>Basidiomycota</taxon>
        <taxon>Agaricomycotina</taxon>
        <taxon>Agaricomycetes</taxon>
        <taxon>Hymenochaetales</taxon>
        <taxon>Schizoporaceae</taxon>
        <taxon>Schizopora</taxon>
    </lineage>
</organism>
<proteinExistence type="predicted"/>
<protein>
    <submittedName>
        <fullName evidence="1">Uncharacterized protein</fullName>
    </submittedName>
</protein>
<sequence length="477" mass="52190">MNNTWSLREVAAPSTLWFSDGAPVTSPRPGDGTSYRLIVDRLGFLDLTSTPFAGTLQFRAIDANGGVIVNPNPADPVMELNLKIDTSGGFVLTSTSRRPGDGYVPSVSGRLKPLPTVSASDVAFIDTMVKGGYVPYPNVSGAPGKTFEEIAALGKRLFPFTPFSFQLALCVYDWTTASFTRMVFMKIFEYTGIPPPPFPTDQSSIAAMIWASNWGSYNPQNVEFMRSFLMKPAYSLDNVRTQLNDVGSELHNFSAVQNRLLSAAMNSLPRTTLFKHAQLFSGQVDIYQLGLDRFGIGFLESPANNGPVGQELISTFADALSTYVSAGRTITTKMVWSFTDSVEDAMHYSNGILLVANVPQDSWVWDQASYITPLSNDPAKTEYTFHPGSQFRVESITNATVSGRNIVIITLQASSGGQRMEPEAPEGFESTLPLVLAENKIMELVNSYVPEKHLPHTEGVTGGRRCSCLFEDGDMHY</sequence>
<reference evidence="1 2" key="1">
    <citation type="submission" date="2015-04" db="EMBL/GenBank/DDBJ databases">
        <title>Complete genome sequence of Schizopora paradoxa KUC8140, a cosmopolitan wood degrader in East Asia.</title>
        <authorList>
            <consortium name="DOE Joint Genome Institute"/>
            <person name="Min B."/>
            <person name="Park H."/>
            <person name="Jang Y."/>
            <person name="Kim J.-J."/>
            <person name="Kim K.H."/>
            <person name="Pangilinan J."/>
            <person name="Lipzen A."/>
            <person name="Riley R."/>
            <person name="Grigoriev I.V."/>
            <person name="Spatafora J.W."/>
            <person name="Choi I.-G."/>
        </authorList>
    </citation>
    <scope>NUCLEOTIDE SEQUENCE [LARGE SCALE GENOMIC DNA]</scope>
    <source>
        <strain evidence="1 2">KUC8140</strain>
    </source>
</reference>
<name>A0A0H2R6V8_9AGAM</name>
<dbReference type="EMBL" id="KQ086161">
    <property type="protein sequence ID" value="KLO07087.1"/>
    <property type="molecule type" value="Genomic_DNA"/>
</dbReference>
<dbReference type="Proteomes" id="UP000053477">
    <property type="component" value="Unassembled WGS sequence"/>
</dbReference>
<accession>A0A0H2R6V8</accession>
<gene>
    <name evidence="1" type="ORF">SCHPADRAFT_837093</name>
</gene>
<evidence type="ECO:0000313" key="2">
    <source>
        <dbReference type="Proteomes" id="UP000053477"/>
    </source>
</evidence>
<dbReference type="OrthoDB" id="5364250at2759"/>
<dbReference type="InParanoid" id="A0A0H2R6V8"/>
<dbReference type="STRING" id="27342.A0A0H2R6V8"/>
<dbReference type="AlphaFoldDB" id="A0A0H2R6V8"/>
<keyword evidence="2" id="KW-1185">Reference proteome</keyword>